<evidence type="ECO:0000313" key="6">
    <source>
        <dbReference type="EMBL" id="SCU67018.1"/>
    </source>
</evidence>
<dbReference type="Gene3D" id="3.40.30.10">
    <property type="entry name" value="Glutaredoxin"/>
    <property type="match status" value="1"/>
</dbReference>
<dbReference type="InterPro" id="IPR000889">
    <property type="entry name" value="Glutathione_peroxidase"/>
</dbReference>
<dbReference type="GO" id="GO:0006979">
    <property type="term" value="P:response to oxidative stress"/>
    <property type="evidence" value="ECO:0007669"/>
    <property type="project" value="InterPro"/>
</dbReference>
<evidence type="ECO:0000256" key="1">
    <source>
        <dbReference type="ARBA" id="ARBA00006926"/>
    </source>
</evidence>
<name>A0A1G4I5N5_TRYEQ</name>
<dbReference type="Proteomes" id="UP000195570">
    <property type="component" value="Unassembled WGS sequence"/>
</dbReference>
<protein>
    <recommendedName>
        <fullName evidence="5">Glutathione peroxidase</fullName>
    </recommendedName>
</protein>
<evidence type="ECO:0000256" key="5">
    <source>
        <dbReference type="RuleBase" id="RU000499"/>
    </source>
</evidence>
<dbReference type="VEuPathDB" id="TriTrypDB:TEOVI_000518800"/>
<dbReference type="AlphaFoldDB" id="A0A1G4I5N5"/>
<dbReference type="PRINTS" id="PR01011">
    <property type="entry name" value="GLUTPROXDASE"/>
</dbReference>
<dbReference type="EMBL" id="CZPT02000663">
    <property type="protein sequence ID" value="SCU67018.1"/>
    <property type="molecule type" value="Genomic_DNA"/>
</dbReference>
<dbReference type="InterPro" id="IPR036249">
    <property type="entry name" value="Thioredoxin-like_sf"/>
</dbReference>
<dbReference type="PIRSF" id="PIRSF000303">
    <property type="entry name" value="Glutathion_perox"/>
    <property type="match status" value="1"/>
</dbReference>
<keyword evidence="7" id="KW-1185">Reference proteome</keyword>
<organism evidence="6 7">
    <name type="scientific">Trypanosoma equiperdum</name>
    <dbReference type="NCBI Taxonomy" id="5694"/>
    <lineage>
        <taxon>Eukaryota</taxon>
        <taxon>Discoba</taxon>
        <taxon>Euglenozoa</taxon>
        <taxon>Kinetoplastea</taxon>
        <taxon>Metakinetoplastina</taxon>
        <taxon>Trypanosomatida</taxon>
        <taxon>Trypanosomatidae</taxon>
        <taxon>Trypanosoma</taxon>
    </lineage>
</organism>
<dbReference type="Pfam" id="PF00255">
    <property type="entry name" value="GSHPx"/>
    <property type="match status" value="1"/>
</dbReference>
<proteinExistence type="inferred from homology"/>
<dbReference type="PANTHER" id="PTHR11592:SF78">
    <property type="entry name" value="GLUTATHIONE PEROXIDASE"/>
    <property type="match status" value="1"/>
</dbReference>
<dbReference type="FunFam" id="3.40.30.10:FF:000364">
    <property type="entry name" value="Glutathione peroxidase"/>
    <property type="match status" value="1"/>
</dbReference>
<dbReference type="RefSeq" id="XP_067078385.1">
    <property type="nucleotide sequence ID" value="XM_067222284.1"/>
</dbReference>
<dbReference type="SUPFAM" id="SSF52833">
    <property type="entry name" value="Thioredoxin-like"/>
    <property type="match status" value="1"/>
</dbReference>
<evidence type="ECO:0000313" key="7">
    <source>
        <dbReference type="Proteomes" id="UP000195570"/>
    </source>
</evidence>
<comment type="caution">
    <text evidence="6">The sequence shown here is derived from an EMBL/GenBank/DDBJ whole genome shotgun (WGS) entry which is preliminary data.</text>
</comment>
<feature type="active site" evidence="4">
    <location>
        <position position="37"/>
    </location>
</feature>
<comment type="similarity">
    <text evidence="1 5">Belongs to the glutathione peroxidase family.</text>
</comment>
<reference evidence="6" key="1">
    <citation type="submission" date="2016-09" db="EMBL/GenBank/DDBJ databases">
        <authorList>
            <person name="Hebert L."/>
            <person name="Moumen B."/>
        </authorList>
    </citation>
    <scope>NUCLEOTIDE SEQUENCE [LARGE SCALE GENOMIC DNA]</scope>
    <source>
        <strain evidence="6">OVI</strain>
    </source>
</reference>
<keyword evidence="2 5" id="KW-0575">Peroxidase</keyword>
<evidence type="ECO:0000256" key="3">
    <source>
        <dbReference type="ARBA" id="ARBA00023002"/>
    </source>
</evidence>
<accession>A0A1G4I5N5</accession>
<dbReference type="PROSITE" id="PS51355">
    <property type="entry name" value="GLUTATHIONE_PEROXID_3"/>
    <property type="match status" value="1"/>
</dbReference>
<evidence type="ECO:0000256" key="2">
    <source>
        <dbReference type="ARBA" id="ARBA00022559"/>
    </source>
</evidence>
<dbReference type="GeneID" id="92379128"/>
<sequence>MNGGAIFSHSVLMDGNAVMLSKYAGCVTVLVNTASLCSFTSSNIQHLIHVQQKWASRSFTVLAFPCSQFGNQEPKKRDEICCWVARNGINFPVFDKVNLKGPNTHPLFQMIQSSLGPIRWNYTKVVCNRAGLPCVKLQPGSSLEELERYVSQLCDE</sequence>
<dbReference type="GO" id="GO:0004601">
    <property type="term" value="F:peroxidase activity"/>
    <property type="evidence" value="ECO:0007669"/>
    <property type="project" value="UniProtKB-KW"/>
</dbReference>
<dbReference type="PANTHER" id="PTHR11592">
    <property type="entry name" value="GLUTATHIONE PEROXIDASE"/>
    <property type="match status" value="1"/>
</dbReference>
<gene>
    <name evidence="6" type="ORF">TEOVI_000518800</name>
</gene>
<keyword evidence="3 5" id="KW-0560">Oxidoreductase</keyword>
<dbReference type="CDD" id="cd00340">
    <property type="entry name" value="GSH_Peroxidase"/>
    <property type="match status" value="1"/>
</dbReference>
<evidence type="ECO:0000256" key="4">
    <source>
        <dbReference type="PIRSR" id="PIRSR000303-1"/>
    </source>
</evidence>